<dbReference type="InterPro" id="IPR042258">
    <property type="entry name" value="DGOK_N"/>
</dbReference>
<name>A0ABV2CX45_9SPHN</name>
<dbReference type="Proteomes" id="UP001548713">
    <property type="component" value="Unassembled WGS sequence"/>
</dbReference>
<proteinExistence type="predicted"/>
<sequence length="289" mass="29781">MTDAFIAVDWGTTNRRVSRIEQGSAVATQRDGMGILSVPPGGFPAAVAALRAKLGALPVIMAGMVGSNRGWHDAGYVACPATLETIASAVVQPDEGVLIIPGVYVDTPERADVMRGEEVQLLGAVAAGLAPGDALLCQPGTHNKWATLRQGAIVDFTTAMTGELFALLKSHALIGSEMAGEVNADASFRAGVVASADADLLAALFGIRAASVLGKRAPGEAAAYVSGLLIGNDCRARLRQPEQTVYLLADGLLARLYTAAITIAGGKVVAIDSHASFIAGITQIRNFMS</sequence>
<reference evidence="1 2" key="1">
    <citation type="submission" date="2024-07" db="EMBL/GenBank/DDBJ databases">
        <title>Novosphingobium kalidii RD2P27.</title>
        <authorList>
            <person name="Sun J.-Q."/>
        </authorList>
    </citation>
    <scope>NUCLEOTIDE SEQUENCE [LARGE SCALE GENOMIC DNA]</scope>
    <source>
        <strain evidence="1 2">RD2P27</strain>
    </source>
</reference>
<dbReference type="Gene3D" id="3.30.420.300">
    <property type="entry name" value="2-keto-3-deoxy-galactonokinase, substrate binding domain"/>
    <property type="match status" value="1"/>
</dbReference>
<organism evidence="1 2">
    <name type="scientific">Novosphingobium kalidii</name>
    <dbReference type="NCBI Taxonomy" id="3230299"/>
    <lineage>
        <taxon>Bacteria</taxon>
        <taxon>Pseudomonadati</taxon>
        <taxon>Pseudomonadota</taxon>
        <taxon>Alphaproteobacteria</taxon>
        <taxon>Sphingomonadales</taxon>
        <taxon>Sphingomonadaceae</taxon>
        <taxon>Novosphingobium</taxon>
    </lineage>
</organism>
<accession>A0ABV2CX45</accession>
<dbReference type="EMBL" id="JBEWLY010000004">
    <property type="protein sequence ID" value="MET1754168.1"/>
    <property type="molecule type" value="Genomic_DNA"/>
</dbReference>
<dbReference type="Pfam" id="PF05035">
    <property type="entry name" value="DGOK"/>
    <property type="match status" value="1"/>
</dbReference>
<evidence type="ECO:0000313" key="1">
    <source>
        <dbReference type="EMBL" id="MET1754168.1"/>
    </source>
</evidence>
<dbReference type="RefSeq" id="WP_353982568.1">
    <property type="nucleotide sequence ID" value="NZ_JBEWLY010000004.1"/>
</dbReference>
<comment type="caution">
    <text evidence="1">The sequence shown here is derived from an EMBL/GenBank/DDBJ whole genome shotgun (WGS) entry which is preliminary data.</text>
</comment>
<dbReference type="InterPro" id="IPR007729">
    <property type="entry name" value="DGOK"/>
</dbReference>
<dbReference type="Gene3D" id="3.30.420.310">
    <property type="entry name" value="2-keto-3-deoxy-galactonokinase, C-terminal domain"/>
    <property type="match status" value="1"/>
</dbReference>
<keyword evidence="2" id="KW-1185">Reference proteome</keyword>
<gene>
    <name evidence="1" type="ORF">ABVV53_01620</name>
</gene>
<protein>
    <submittedName>
        <fullName evidence="1">2-dehydro-3-deoxygalactonokinase</fullName>
    </submittedName>
</protein>
<dbReference type="InterPro" id="IPR042257">
    <property type="entry name" value="DGOK_C"/>
</dbReference>
<evidence type="ECO:0000313" key="2">
    <source>
        <dbReference type="Proteomes" id="UP001548713"/>
    </source>
</evidence>